<proteinExistence type="predicted"/>
<feature type="transmembrane region" description="Helical" evidence="6">
    <location>
        <begin position="297"/>
        <end position="317"/>
    </location>
</feature>
<accession>A0AAN7B389</accession>
<evidence type="ECO:0000256" key="6">
    <source>
        <dbReference type="SAM" id="Phobius"/>
    </source>
</evidence>
<feature type="transmembrane region" description="Helical" evidence="6">
    <location>
        <begin position="173"/>
        <end position="193"/>
    </location>
</feature>
<evidence type="ECO:0000256" key="5">
    <source>
        <dbReference type="SAM" id="MobiDB-lite"/>
    </source>
</evidence>
<evidence type="ECO:0000259" key="7">
    <source>
        <dbReference type="Pfam" id="PF00892"/>
    </source>
</evidence>
<keyword evidence="2 6" id="KW-0812">Transmembrane</keyword>
<dbReference type="Proteomes" id="UP001301769">
    <property type="component" value="Unassembled WGS sequence"/>
</dbReference>
<evidence type="ECO:0000313" key="8">
    <source>
        <dbReference type="EMBL" id="KAK4211146.1"/>
    </source>
</evidence>
<feature type="region of interest" description="Disordered" evidence="5">
    <location>
        <begin position="1"/>
        <end position="22"/>
    </location>
</feature>
<dbReference type="AlphaFoldDB" id="A0AAN7B389"/>
<dbReference type="InterPro" id="IPR000620">
    <property type="entry name" value="EamA_dom"/>
</dbReference>
<feature type="compositionally biased region" description="Polar residues" evidence="5">
    <location>
        <begin position="47"/>
        <end position="56"/>
    </location>
</feature>
<dbReference type="Pfam" id="PF00892">
    <property type="entry name" value="EamA"/>
    <property type="match status" value="1"/>
</dbReference>
<sequence>MTPFLNVPQTPGQKDRLQHDDDDDIVDRLPSFEEVALTKGLLDPNTLRSATASPFSQDGRLTPISGHHHPRIPSPAPSHHYPYPGRPTTWKASLTQRFQNLWLQNRGMILVAASQFFGALMNLSARILEFDGDNGGMHPFQILFARMAITTVCACIYMYYSKVPHFPLGAKEVRWLLVIRGVTGFFGIFPLWMSLMYLPLAEATVISFLAPSVAGFVCHLVIKTPFTRREQIASLLALGGVVLIARPTSLFQMGQDAATGAGAVAVNNGTTTTTTDVASSHRHSVEDATPAERLSGIGLGLVGVLGAAGAFSAIRVIGTRAHPLISVTYFSVWCTIVSSTALVVAPMLNIGQPDIKFGLPASAYQWFLLIALGICGFFMQFMLTSGLGKDAKSNRANAMVYTHMLWAAGFDRFIFGHEMSGLSLAGCGLIIGSALWVALAKKDGGEKKVTDVEGDGGGIARREDIRDGRGDAVESIPMLERVDDDDEDEEGIPLRVRAER</sequence>
<keyword evidence="9" id="KW-1185">Reference proteome</keyword>
<feature type="transmembrane region" description="Helical" evidence="6">
    <location>
        <begin position="363"/>
        <end position="384"/>
    </location>
</feature>
<feature type="transmembrane region" description="Helical" evidence="6">
    <location>
        <begin position="329"/>
        <end position="351"/>
    </location>
</feature>
<gene>
    <name evidence="8" type="ORF">QBC37DRAFT_427494</name>
</gene>
<dbReference type="PANTHER" id="PTHR22911:SF6">
    <property type="entry name" value="SOLUTE CARRIER FAMILY 35 MEMBER G1"/>
    <property type="match status" value="1"/>
</dbReference>
<comment type="subcellular location">
    <subcellularLocation>
        <location evidence="1">Membrane</location>
        <topology evidence="1">Multi-pass membrane protein</topology>
    </subcellularLocation>
</comment>
<keyword evidence="4 6" id="KW-0472">Membrane</keyword>
<feature type="transmembrane region" description="Helical" evidence="6">
    <location>
        <begin position="107"/>
        <end position="128"/>
    </location>
</feature>
<feature type="region of interest" description="Disordered" evidence="5">
    <location>
        <begin position="447"/>
        <end position="500"/>
    </location>
</feature>
<evidence type="ECO:0000256" key="1">
    <source>
        <dbReference type="ARBA" id="ARBA00004141"/>
    </source>
</evidence>
<feature type="compositionally biased region" description="Basic and acidic residues" evidence="5">
    <location>
        <begin position="460"/>
        <end position="472"/>
    </location>
</feature>
<comment type="caution">
    <text evidence="8">The sequence shown here is derived from an EMBL/GenBank/DDBJ whole genome shotgun (WGS) entry which is preliminary data.</text>
</comment>
<reference evidence="8" key="2">
    <citation type="submission" date="2023-05" db="EMBL/GenBank/DDBJ databases">
        <authorList>
            <consortium name="Lawrence Berkeley National Laboratory"/>
            <person name="Steindorff A."/>
            <person name="Hensen N."/>
            <person name="Bonometti L."/>
            <person name="Westerberg I."/>
            <person name="Brannstrom I.O."/>
            <person name="Guillou S."/>
            <person name="Cros-Aarteil S."/>
            <person name="Calhoun S."/>
            <person name="Haridas S."/>
            <person name="Kuo A."/>
            <person name="Mondo S."/>
            <person name="Pangilinan J."/>
            <person name="Riley R."/>
            <person name="Labutti K."/>
            <person name="Andreopoulos B."/>
            <person name="Lipzen A."/>
            <person name="Chen C."/>
            <person name="Yanf M."/>
            <person name="Daum C."/>
            <person name="Ng V."/>
            <person name="Clum A."/>
            <person name="Ohm R."/>
            <person name="Martin F."/>
            <person name="Silar P."/>
            <person name="Natvig D."/>
            <person name="Lalanne C."/>
            <person name="Gautier V."/>
            <person name="Ament-Velasquez S.L."/>
            <person name="Kruys A."/>
            <person name="Hutchinson M.I."/>
            <person name="Powell A.J."/>
            <person name="Barry K."/>
            <person name="Miller A.N."/>
            <person name="Grigoriev I.V."/>
            <person name="Debuchy R."/>
            <person name="Gladieux P."/>
            <person name="Thoren M.H."/>
            <person name="Johannesson H."/>
        </authorList>
    </citation>
    <scope>NUCLEOTIDE SEQUENCE</scope>
    <source>
        <strain evidence="8">PSN293</strain>
    </source>
</reference>
<dbReference type="InterPro" id="IPR037185">
    <property type="entry name" value="EmrE-like"/>
</dbReference>
<feature type="transmembrane region" description="Helical" evidence="6">
    <location>
        <begin position="205"/>
        <end position="222"/>
    </location>
</feature>
<feature type="transmembrane region" description="Helical" evidence="6">
    <location>
        <begin position="421"/>
        <end position="439"/>
    </location>
</feature>
<keyword evidence="3 6" id="KW-1133">Transmembrane helix</keyword>
<feature type="domain" description="EamA" evidence="7">
    <location>
        <begin position="107"/>
        <end position="245"/>
    </location>
</feature>
<evidence type="ECO:0000256" key="3">
    <source>
        <dbReference type="ARBA" id="ARBA00022989"/>
    </source>
</evidence>
<dbReference type="SUPFAM" id="SSF103481">
    <property type="entry name" value="Multidrug resistance efflux transporter EmrE"/>
    <property type="match status" value="1"/>
</dbReference>
<feature type="compositionally biased region" description="Acidic residues" evidence="5">
    <location>
        <begin position="482"/>
        <end position="491"/>
    </location>
</feature>
<feature type="transmembrane region" description="Helical" evidence="6">
    <location>
        <begin position="140"/>
        <end position="161"/>
    </location>
</feature>
<dbReference type="PANTHER" id="PTHR22911">
    <property type="entry name" value="ACYL-MALONYL CONDENSING ENZYME-RELATED"/>
    <property type="match status" value="1"/>
</dbReference>
<evidence type="ECO:0000256" key="2">
    <source>
        <dbReference type="ARBA" id="ARBA00022692"/>
    </source>
</evidence>
<dbReference type="EMBL" id="MU858156">
    <property type="protein sequence ID" value="KAK4211146.1"/>
    <property type="molecule type" value="Genomic_DNA"/>
</dbReference>
<dbReference type="GO" id="GO:0016020">
    <property type="term" value="C:membrane"/>
    <property type="evidence" value="ECO:0007669"/>
    <property type="project" value="UniProtKB-SubCell"/>
</dbReference>
<feature type="region of interest" description="Disordered" evidence="5">
    <location>
        <begin position="47"/>
        <end position="83"/>
    </location>
</feature>
<protein>
    <submittedName>
        <fullName evidence="8">Integral membrane protein DUF6</fullName>
    </submittedName>
</protein>
<name>A0AAN7B389_9PEZI</name>
<evidence type="ECO:0000313" key="9">
    <source>
        <dbReference type="Proteomes" id="UP001301769"/>
    </source>
</evidence>
<evidence type="ECO:0000256" key="4">
    <source>
        <dbReference type="ARBA" id="ARBA00023136"/>
    </source>
</evidence>
<organism evidence="8 9">
    <name type="scientific">Rhypophila decipiens</name>
    <dbReference type="NCBI Taxonomy" id="261697"/>
    <lineage>
        <taxon>Eukaryota</taxon>
        <taxon>Fungi</taxon>
        <taxon>Dikarya</taxon>
        <taxon>Ascomycota</taxon>
        <taxon>Pezizomycotina</taxon>
        <taxon>Sordariomycetes</taxon>
        <taxon>Sordariomycetidae</taxon>
        <taxon>Sordariales</taxon>
        <taxon>Naviculisporaceae</taxon>
        <taxon>Rhypophila</taxon>
    </lineage>
</organism>
<reference evidence="8" key="1">
    <citation type="journal article" date="2023" name="Mol. Phylogenet. Evol.">
        <title>Genome-scale phylogeny and comparative genomics of the fungal order Sordariales.</title>
        <authorList>
            <person name="Hensen N."/>
            <person name="Bonometti L."/>
            <person name="Westerberg I."/>
            <person name="Brannstrom I.O."/>
            <person name="Guillou S."/>
            <person name="Cros-Aarteil S."/>
            <person name="Calhoun S."/>
            <person name="Haridas S."/>
            <person name="Kuo A."/>
            <person name="Mondo S."/>
            <person name="Pangilinan J."/>
            <person name="Riley R."/>
            <person name="LaButti K."/>
            <person name="Andreopoulos B."/>
            <person name="Lipzen A."/>
            <person name="Chen C."/>
            <person name="Yan M."/>
            <person name="Daum C."/>
            <person name="Ng V."/>
            <person name="Clum A."/>
            <person name="Steindorff A."/>
            <person name="Ohm R.A."/>
            <person name="Martin F."/>
            <person name="Silar P."/>
            <person name="Natvig D.O."/>
            <person name="Lalanne C."/>
            <person name="Gautier V."/>
            <person name="Ament-Velasquez S.L."/>
            <person name="Kruys A."/>
            <person name="Hutchinson M.I."/>
            <person name="Powell A.J."/>
            <person name="Barry K."/>
            <person name="Miller A.N."/>
            <person name="Grigoriev I.V."/>
            <person name="Debuchy R."/>
            <person name="Gladieux P."/>
            <person name="Hiltunen Thoren M."/>
            <person name="Johannesson H."/>
        </authorList>
    </citation>
    <scope>NUCLEOTIDE SEQUENCE</scope>
    <source>
        <strain evidence="8">PSN293</strain>
    </source>
</reference>